<feature type="region of interest" description="Disordered" evidence="1">
    <location>
        <begin position="14"/>
        <end position="87"/>
    </location>
</feature>
<organism evidence="2 3">
    <name type="scientific">Fasciolopsis buskii</name>
    <dbReference type="NCBI Taxonomy" id="27845"/>
    <lineage>
        <taxon>Eukaryota</taxon>
        <taxon>Metazoa</taxon>
        <taxon>Spiralia</taxon>
        <taxon>Lophotrochozoa</taxon>
        <taxon>Platyhelminthes</taxon>
        <taxon>Trematoda</taxon>
        <taxon>Digenea</taxon>
        <taxon>Plagiorchiida</taxon>
        <taxon>Echinostomata</taxon>
        <taxon>Echinostomatoidea</taxon>
        <taxon>Fasciolidae</taxon>
        <taxon>Fasciolopsis</taxon>
    </lineage>
</organism>
<dbReference type="EMBL" id="LUCM01011216">
    <property type="protein sequence ID" value="KAA0184271.1"/>
    <property type="molecule type" value="Genomic_DNA"/>
</dbReference>
<name>A0A8E0RP77_9TREM</name>
<reference evidence="2" key="1">
    <citation type="submission" date="2019-05" db="EMBL/GenBank/DDBJ databases">
        <title>Annotation for the trematode Fasciolopsis buski.</title>
        <authorList>
            <person name="Choi Y.-J."/>
        </authorList>
    </citation>
    <scope>NUCLEOTIDE SEQUENCE</scope>
    <source>
        <strain evidence="2">HT</strain>
        <tissue evidence="2">Whole worm</tissue>
    </source>
</reference>
<dbReference type="Proteomes" id="UP000728185">
    <property type="component" value="Unassembled WGS sequence"/>
</dbReference>
<dbReference type="OrthoDB" id="6255352at2759"/>
<comment type="caution">
    <text evidence="2">The sequence shown here is derived from an EMBL/GenBank/DDBJ whole genome shotgun (WGS) entry which is preliminary data.</text>
</comment>
<evidence type="ECO:0000313" key="2">
    <source>
        <dbReference type="EMBL" id="KAA0184271.1"/>
    </source>
</evidence>
<gene>
    <name evidence="2" type="ORF">FBUS_01551</name>
</gene>
<proteinExistence type="predicted"/>
<keyword evidence="3" id="KW-1185">Reference proteome</keyword>
<feature type="compositionally biased region" description="Polar residues" evidence="1">
    <location>
        <begin position="51"/>
        <end position="64"/>
    </location>
</feature>
<protein>
    <submittedName>
        <fullName evidence="2">Uncharacterized protein</fullName>
    </submittedName>
</protein>
<sequence>SVVKIRSRLEWEESVRTRTGKRPRRGAQSTAQKRQHPSTVNRRTRNDTTVQSLQSIMETEQDVVSSRREDTNETLPASRGRAAKMSRSADIVASTPATDMPPIFAIPTTTRLTRSRLAVSRKRTRVMKPTVNQYGLFFPLIYFFSRAKLFVLYLKQTLVIQTRYLACVVV</sequence>
<dbReference type="AlphaFoldDB" id="A0A8E0RP77"/>
<evidence type="ECO:0000313" key="3">
    <source>
        <dbReference type="Proteomes" id="UP000728185"/>
    </source>
</evidence>
<feature type="non-terminal residue" evidence="2">
    <location>
        <position position="170"/>
    </location>
</feature>
<evidence type="ECO:0000256" key="1">
    <source>
        <dbReference type="SAM" id="MobiDB-lite"/>
    </source>
</evidence>
<accession>A0A8E0RP77</accession>